<gene>
    <name evidence="2" type="ORF">CC85DRAFT_285397</name>
</gene>
<evidence type="ECO:0000313" key="2">
    <source>
        <dbReference type="EMBL" id="KLT42673.1"/>
    </source>
</evidence>
<reference evidence="2 3" key="1">
    <citation type="submission" date="2015-03" db="EMBL/GenBank/DDBJ databases">
        <title>Genomics and transcriptomics of the oil-accumulating basidiomycete yeast T. oleaginosus allow insights into substrate utilization and the diverse evolutionary trajectories of mating systems in fungi.</title>
        <authorList>
            <consortium name="DOE Joint Genome Institute"/>
            <person name="Kourist R."/>
            <person name="Kracht O."/>
            <person name="Bracharz F."/>
            <person name="Lipzen A."/>
            <person name="Nolan M."/>
            <person name="Ohm R."/>
            <person name="Grigoriev I."/>
            <person name="Sun S."/>
            <person name="Heitman J."/>
            <person name="Bruck T."/>
            <person name="Nowrousian M."/>
        </authorList>
    </citation>
    <scope>NUCLEOTIDE SEQUENCE [LARGE SCALE GENOMIC DNA]</scope>
    <source>
        <strain evidence="2 3">IBC0246</strain>
    </source>
</reference>
<name>A0A0J0XNM0_9TREE</name>
<feature type="compositionally biased region" description="Low complexity" evidence="1">
    <location>
        <begin position="45"/>
        <end position="54"/>
    </location>
</feature>
<feature type="region of interest" description="Disordered" evidence="1">
    <location>
        <begin position="1"/>
        <end position="68"/>
    </location>
</feature>
<evidence type="ECO:0000313" key="3">
    <source>
        <dbReference type="Proteomes" id="UP000053611"/>
    </source>
</evidence>
<keyword evidence="3" id="KW-1185">Reference proteome</keyword>
<proteinExistence type="predicted"/>
<evidence type="ECO:0000256" key="1">
    <source>
        <dbReference type="SAM" id="MobiDB-lite"/>
    </source>
</evidence>
<protein>
    <submittedName>
        <fullName evidence="2">Uncharacterized protein</fullName>
    </submittedName>
</protein>
<sequence length="104" mass="10660">MPLPPAPHTATPITPAHTTPTTPAAMLSDIEPGHGARYPAGPFVGPSAGAAYPVSAPPPPPHSVPSARSSRLSLAAVCGTLRLAIQREASERLPTEVWEDVDGI</sequence>
<accession>A0A0J0XNM0</accession>
<dbReference type="RefSeq" id="XP_018279164.1">
    <property type="nucleotide sequence ID" value="XM_018423098.1"/>
</dbReference>
<dbReference type="Proteomes" id="UP000053611">
    <property type="component" value="Unassembled WGS sequence"/>
</dbReference>
<feature type="compositionally biased region" description="Low complexity" evidence="1">
    <location>
        <begin position="8"/>
        <end position="25"/>
    </location>
</feature>
<organism evidence="2 3">
    <name type="scientific">Cutaneotrichosporon oleaginosum</name>
    <dbReference type="NCBI Taxonomy" id="879819"/>
    <lineage>
        <taxon>Eukaryota</taxon>
        <taxon>Fungi</taxon>
        <taxon>Dikarya</taxon>
        <taxon>Basidiomycota</taxon>
        <taxon>Agaricomycotina</taxon>
        <taxon>Tremellomycetes</taxon>
        <taxon>Trichosporonales</taxon>
        <taxon>Trichosporonaceae</taxon>
        <taxon>Cutaneotrichosporon</taxon>
    </lineage>
</organism>
<dbReference type="AlphaFoldDB" id="A0A0J0XNM0"/>
<dbReference type="GeneID" id="28983701"/>
<dbReference type="EMBL" id="KQ087203">
    <property type="protein sequence ID" value="KLT42673.1"/>
    <property type="molecule type" value="Genomic_DNA"/>
</dbReference>